<organism evidence="1 2">
    <name type="scientific">Collichthys lucidus</name>
    <name type="common">Big head croaker</name>
    <name type="synonym">Sciaena lucida</name>
    <dbReference type="NCBI Taxonomy" id="240159"/>
    <lineage>
        <taxon>Eukaryota</taxon>
        <taxon>Metazoa</taxon>
        <taxon>Chordata</taxon>
        <taxon>Craniata</taxon>
        <taxon>Vertebrata</taxon>
        <taxon>Euteleostomi</taxon>
        <taxon>Actinopterygii</taxon>
        <taxon>Neopterygii</taxon>
        <taxon>Teleostei</taxon>
        <taxon>Neoteleostei</taxon>
        <taxon>Acanthomorphata</taxon>
        <taxon>Eupercaria</taxon>
        <taxon>Sciaenidae</taxon>
        <taxon>Collichthys</taxon>
    </lineage>
</organism>
<keyword evidence="2" id="KW-1185">Reference proteome</keyword>
<dbReference type="AlphaFoldDB" id="A0A4U5VRV0"/>
<name>A0A4U5VRV0_COLLU</name>
<dbReference type="EMBL" id="CM014100">
    <property type="protein sequence ID" value="TKS91179.1"/>
    <property type="molecule type" value="Genomic_DNA"/>
</dbReference>
<gene>
    <name evidence="1" type="ORF">D9C73_026623</name>
</gene>
<reference evidence="1 2" key="1">
    <citation type="submission" date="2019-01" db="EMBL/GenBank/DDBJ databases">
        <title>Genome Assembly of Collichthys lucidus.</title>
        <authorList>
            <person name="Cai M."/>
            <person name="Xiao S."/>
        </authorList>
    </citation>
    <scope>NUCLEOTIDE SEQUENCE [LARGE SCALE GENOMIC DNA]</scope>
    <source>
        <strain evidence="1">JT15FE1705JMU</strain>
        <tissue evidence="1">Muscle</tissue>
    </source>
</reference>
<evidence type="ECO:0000313" key="1">
    <source>
        <dbReference type="EMBL" id="TKS91179.1"/>
    </source>
</evidence>
<evidence type="ECO:0000313" key="2">
    <source>
        <dbReference type="Proteomes" id="UP000298787"/>
    </source>
</evidence>
<sequence>MKWKLLAGRSLMTAAAQPLRLRRSETKKESFTGNIPEGFFKESLQVNYCQCVKTSELNFDFVSVLITAAPSECQ</sequence>
<protein>
    <submittedName>
        <fullName evidence="1">Uncharacterized protein</fullName>
    </submittedName>
</protein>
<dbReference type="Proteomes" id="UP000298787">
    <property type="component" value="Chromosome 23"/>
</dbReference>
<proteinExistence type="predicted"/>
<accession>A0A4U5VRV0</accession>